<dbReference type="Pfam" id="PF01116">
    <property type="entry name" value="F_bP_aldolase"/>
    <property type="match status" value="1"/>
</dbReference>
<organism evidence="3">
    <name type="scientific">Anaerococcus vaginalis</name>
    <dbReference type="NCBI Taxonomy" id="33037"/>
    <lineage>
        <taxon>Bacteria</taxon>
        <taxon>Bacillati</taxon>
        <taxon>Bacillota</taxon>
        <taxon>Tissierellia</taxon>
        <taxon>Tissierellales</taxon>
        <taxon>Peptoniphilaceae</taxon>
        <taxon>Anaerococcus</taxon>
    </lineage>
</organism>
<dbReference type="Gene3D" id="3.20.20.70">
    <property type="entry name" value="Aldolase class I"/>
    <property type="match status" value="1"/>
</dbReference>
<protein>
    <submittedName>
        <fullName evidence="3">Fructose-bisphosphate aldolase</fullName>
        <ecNumber evidence="3">4.1.2.13</ecNumber>
    </submittedName>
</protein>
<dbReference type="GO" id="GO:0004332">
    <property type="term" value="F:fructose-bisphosphate aldolase activity"/>
    <property type="evidence" value="ECO:0007669"/>
    <property type="project" value="UniProtKB-EC"/>
</dbReference>
<feature type="active site" description="Proton donor" evidence="1">
    <location>
        <position position="80"/>
    </location>
</feature>
<feature type="binding site" evidence="2">
    <location>
        <position position="208"/>
    </location>
    <ligand>
        <name>Zn(2+)</name>
        <dbReference type="ChEBI" id="CHEBI:29105"/>
        <label>1</label>
        <note>catalytic</note>
    </ligand>
</feature>
<dbReference type="GO" id="GO:0008270">
    <property type="term" value="F:zinc ion binding"/>
    <property type="evidence" value="ECO:0007669"/>
    <property type="project" value="InterPro"/>
</dbReference>
<reference evidence="3" key="1">
    <citation type="submission" date="2019-11" db="EMBL/GenBank/DDBJ databases">
        <authorList>
            <person name="Feng L."/>
        </authorList>
    </citation>
    <scope>NUCLEOTIDE SEQUENCE</scope>
    <source>
        <strain evidence="3">AvaginalisLFYP127</strain>
    </source>
</reference>
<feature type="binding site" evidence="2">
    <location>
        <position position="132"/>
    </location>
    <ligand>
        <name>Zn(2+)</name>
        <dbReference type="ChEBI" id="CHEBI:29105"/>
        <label>2</label>
    </ligand>
</feature>
<keyword evidence="2" id="KW-0862">Zinc</keyword>
<comment type="cofactor">
    <cofactor evidence="2">
        <name>Zn(2+)</name>
        <dbReference type="ChEBI" id="CHEBI:29105"/>
    </cofactor>
    <text evidence="2">Binds 2 Zn(2+) ions per subunit. One is catalytic and the other provides a structural contribution.</text>
</comment>
<evidence type="ECO:0000256" key="1">
    <source>
        <dbReference type="PIRSR" id="PIRSR001359-1"/>
    </source>
</evidence>
<dbReference type="AlphaFoldDB" id="A0A6N2T7I4"/>
<gene>
    <name evidence="3" type="primary">fba_2</name>
    <name evidence="3" type="ORF">AVLFYP127_00518</name>
</gene>
<dbReference type="EMBL" id="CACRSW010000023">
    <property type="protein sequence ID" value="VYT01457.1"/>
    <property type="molecule type" value="Genomic_DNA"/>
</dbReference>
<dbReference type="RefSeq" id="WP_156329078.1">
    <property type="nucleotide sequence ID" value="NZ_CACRSW010000023.1"/>
</dbReference>
<dbReference type="PANTHER" id="PTHR30304:SF0">
    <property type="entry name" value="D-TAGATOSE-1,6-BISPHOSPHATE ALDOLASE SUBUNIT GATY-RELATED"/>
    <property type="match status" value="1"/>
</dbReference>
<dbReference type="InterPro" id="IPR013785">
    <property type="entry name" value="Aldolase_TIM"/>
</dbReference>
<dbReference type="GO" id="GO:0005975">
    <property type="term" value="P:carbohydrate metabolic process"/>
    <property type="evidence" value="ECO:0007669"/>
    <property type="project" value="InterPro"/>
</dbReference>
<dbReference type="NCBIfam" id="TIGR00167">
    <property type="entry name" value="cbbA"/>
    <property type="match status" value="1"/>
</dbReference>
<evidence type="ECO:0000313" key="3">
    <source>
        <dbReference type="EMBL" id="VYT01457.1"/>
    </source>
</evidence>
<sequence length="288" mass="31831">MLINMKEMLKVANENNFAVPAFNISSLPMLNGVFKKCEELKSPVIIAIHPDELSYVEDSFVKTIIDKANKSELPVVLHLDHGSSIKQVINAIKDGFTSVMIDASTFKFEENIEITKKVVELAHSVDVSVEGELGTIGVDAGDEYGGSKDIQYTKPEDAKKFIDQTNCDSLAIAIGTAHGIYPENYVPKLKLDLLTQIKDLVKIPLVLHGGSSNPNAEIAEAVKRGINKINISSDIKVAFFKKCREVLKDNSLREPNAIYPACIEAMCEVVEEKVKLFESDNKAELFFQ</sequence>
<name>A0A6N2T7I4_9FIRM</name>
<dbReference type="EC" id="4.1.2.13" evidence="3"/>
<feature type="binding site" evidence="2">
    <location>
        <position position="102"/>
    </location>
    <ligand>
        <name>Zn(2+)</name>
        <dbReference type="ChEBI" id="CHEBI:29105"/>
        <label>2</label>
    </ligand>
</feature>
<keyword evidence="3" id="KW-0456">Lyase</keyword>
<keyword evidence="2" id="KW-0479">Metal-binding</keyword>
<dbReference type="PIRSF" id="PIRSF001359">
    <property type="entry name" value="F_bP_aldolase_II"/>
    <property type="match status" value="1"/>
</dbReference>
<evidence type="ECO:0000256" key="2">
    <source>
        <dbReference type="PIRSR" id="PIRSR001359-3"/>
    </source>
</evidence>
<dbReference type="InterPro" id="IPR000771">
    <property type="entry name" value="FBA_II"/>
</dbReference>
<feature type="binding site" evidence="2">
    <location>
        <position position="178"/>
    </location>
    <ligand>
        <name>Zn(2+)</name>
        <dbReference type="ChEBI" id="CHEBI:29105"/>
        <label>1</label>
        <note>catalytic</note>
    </ligand>
</feature>
<dbReference type="PANTHER" id="PTHR30304">
    <property type="entry name" value="D-TAGATOSE-1,6-BISPHOSPHATE ALDOLASE"/>
    <property type="match status" value="1"/>
</dbReference>
<feature type="binding site" evidence="2">
    <location>
        <position position="81"/>
    </location>
    <ligand>
        <name>Zn(2+)</name>
        <dbReference type="ChEBI" id="CHEBI:29105"/>
        <label>1</label>
        <note>catalytic</note>
    </ligand>
</feature>
<accession>A0A6N2T7I4</accession>
<dbReference type="CDD" id="cd00947">
    <property type="entry name" value="TBP_aldolase_IIB"/>
    <property type="match status" value="1"/>
</dbReference>
<proteinExistence type="predicted"/>
<dbReference type="NCBIfam" id="NF006042">
    <property type="entry name" value="PRK08185.1"/>
    <property type="match status" value="1"/>
</dbReference>
<dbReference type="InterPro" id="IPR050246">
    <property type="entry name" value="Class_II_FBP_aldolase"/>
</dbReference>
<dbReference type="SUPFAM" id="SSF51569">
    <property type="entry name" value="Aldolase"/>
    <property type="match status" value="1"/>
</dbReference>